<protein>
    <submittedName>
        <fullName evidence="5">ABC-type multidrug transport system, ATPase component</fullName>
    </submittedName>
</protein>
<dbReference type="PANTHER" id="PTHR42711:SF4">
    <property type="entry name" value="ABC TRANSPORTER RELATED"/>
    <property type="match status" value="1"/>
</dbReference>
<dbReference type="InterPro" id="IPR003593">
    <property type="entry name" value="AAA+_ATPase"/>
</dbReference>
<evidence type="ECO:0000256" key="1">
    <source>
        <dbReference type="ARBA" id="ARBA00022448"/>
    </source>
</evidence>
<keyword evidence="2" id="KW-0547">Nucleotide-binding</keyword>
<keyword evidence="3" id="KW-0067">ATP-binding</keyword>
<accession>A0A022PF55</accession>
<dbReference type="Proteomes" id="UP000023464">
    <property type="component" value="Unassembled WGS sequence"/>
</dbReference>
<dbReference type="EMBL" id="JFGV01000049">
    <property type="protein sequence ID" value="EYU14361.1"/>
    <property type="molecule type" value="Genomic_DNA"/>
</dbReference>
<dbReference type="PANTHER" id="PTHR42711">
    <property type="entry name" value="ABC TRANSPORTER ATP-BINDING PROTEIN"/>
    <property type="match status" value="1"/>
</dbReference>
<keyword evidence="6" id="KW-1185">Reference proteome</keyword>
<dbReference type="RefSeq" id="WP_036780671.1">
    <property type="nucleotide sequence ID" value="NZ_CAWLTM010000066.1"/>
</dbReference>
<keyword evidence="1" id="KW-0813">Transport</keyword>
<dbReference type="InterPro" id="IPR003439">
    <property type="entry name" value="ABC_transporter-like_ATP-bd"/>
</dbReference>
<evidence type="ECO:0000259" key="4">
    <source>
        <dbReference type="PROSITE" id="PS50893"/>
    </source>
</evidence>
<dbReference type="SMART" id="SM00382">
    <property type="entry name" value="AAA"/>
    <property type="match status" value="1"/>
</dbReference>
<dbReference type="Pfam" id="PF00005">
    <property type="entry name" value="ABC_tran"/>
    <property type="match status" value="1"/>
</dbReference>
<feature type="domain" description="ABC transporter" evidence="4">
    <location>
        <begin position="2"/>
        <end position="251"/>
    </location>
</feature>
<organism evidence="5 6">
    <name type="scientific">Photorhabdus aegyptia</name>
    <dbReference type="NCBI Taxonomy" id="2805098"/>
    <lineage>
        <taxon>Bacteria</taxon>
        <taxon>Pseudomonadati</taxon>
        <taxon>Pseudomonadota</taxon>
        <taxon>Gammaproteobacteria</taxon>
        <taxon>Enterobacterales</taxon>
        <taxon>Morganellaceae</taxon>
        <taxon>Photorhabdus</taxon>
    </lineage>
</organism>
<proteinExistence type="predicted"/>
<dbReference type="InterPro" id="IPR050763">
    <property type="entry name" value="ABC_transporter_ATP-binding"/>
</dbReference>
<dbReference type="GO" id="GO:0005524">
    <property type="term" value="F:ATP binding"/>
    <property type="evidence" value="ECO:0007669"/>
    <property type="project" value="UniProtKB-KW"/>
</dbReference>
<reference evidence="5 6" key="1">
    <citation type="submission" date="2014-03" db="EMBL/GenBank/DDBJ databases">
        <title>Draft Genome of Photorhabdus luminescens BA1, an Egyptian Isolate.</title>
        <authorList>
            <person name="Ghazal S."/>
            <person name="Hurst S.G.IV."/>
            <person name="Morris K."/>
            <person name="Thomas K."/>
            <person name="Tisa L.S."/>
        </authorList>
    </citation>
    <scope>NUCLEOTIDE SEQUENCE [LARGE SCALE GENOMIC DNA]</scope>
    <source>
        <strain evidence="5 6">BA1</strain>
    </source>
</reference>
<comment type="caution">
    <text evidence="5">The sequence shown here is derived from an EMBL/GenBank/DDBJ whole genome shotgun (WGS) entry which is preliminary data.</text>
</comment>
<dbReference type="Gene3D" id="3.40.50.300">
    <property type="entry name" value="P-loop containing nucleotide triphosphate hydrolases"/>
    <property type="match status" value="1"/>
</dbReference>
<evidence type="ECO:0000256" key="3">
    <source>
        <dbReference type="ARBA" id="ARBA00022840"/>
    </source>
</evidence>
<sequence length="254" mass="28738">MIKITDLCFSYKSREIKKNIFKNIFSLNEIEVVLFENINIEIFDDSKIIGLLGKNGTGKTTLIKLISGILTPNSGSITVFGINSSGRPLNLLSNLGIVFGNKSMLWEELSLYENIELFSKIYKRNYDKNSIENMIEMLNLRSIAKKPAKTCSLGQSVKSNLLIHFLNRPKLLILDEPTIGLDIESQILLRNILKDYAKNNESKILITSHNMIDIADVCKDIIFLKDGEISKINLNKNNSKENNALYLEGLFCDN</sequence>
<dbReference type="AlphaFoldDB" id="A0A022PF55"/>
<name>A0A022PF55_9GAMM</name>
<dbReference type="SUPFAM" id="SSF52540">
    <property type="entry name" value="P-loop containing nucleoside triphosphate hydrolases"/>
    <property type="match status" value="1"/>
</dbReference>
<dbReference type="PROSITE" id="PS50893">
    <property type="entry name" value="ABC_TRANSPORTER_2"/>
    <property type="match status" value="1"/>
</dbReference>
<evidence type="ECO:0000313" key="5">
    <source>
        <dbReference type="EMBL" id="EYU14361.1"/>
    </source>
</evidence>
<dbReference type="InterPro" id="IPR027417">
    <property type="entry name" value="P-loop_NTPase"/>
</dbReference>
<dbReference type="PATRIC" id="fig|1393736.3.peg.3179"/>
<dbReference type="GO" id="GO:0016887">
    <property type="term" value="F:ATP hydrolysis activity"/>
    <property type="evidence" value="ECO:0007669"/>
    <property type="project" value="InterPro"/>
</dbReference>
<gene>
    <name evidence="5" type="ORF">BA1DRAFT_03106</name>
</gene>
<evidence type="ECO:0000256" key="2">
    <source>
        <dbReference type="ARBA" id="ARBA00022741"/>
    </source>
</evidence>
<evidence type="ECO:0000313" key="6">
    <source>
        <dbReference type="Proteomes" id="UP000023464"/>
    </source>
</evidence>